<protein>
    <submittedName>
        <fullName evidence="1">Uncharacterized protein</fullName>
    </submittedName>
</protein>
<organism evidence="1 2">
    <name type="scientific">Neophaeococcomyces mojaviensis</name>
    <dbReference type="NCBI Taxonomy" id="3383035"/>
    <lineage>
        <taxon>Eukaryota</taxon>
        <taxon>Fungi</taxon>
        <taxon>Dikarya</taxon>
        <taxon>Ascomycota</taxon>
        <taxon>Pezizomycotina</taxon>
        <taxon>Eurotiomycetes</taxon>
        <taxon>Chaetothyriomycetidae</taxon>
        <taxon>Chaetothyriales</taxon>
        <taxon>Chaetothyriales incertae sedis</taxon>
        <taxon>Neophaeococcomyces</taxon>
    </lineage>
</organism>
<dbReference type="Proteomes" id="UP001172386">
    <property type="component" value="Unassembled WGS sequence"/>
</dbReference>
<gene>
    <name evidence="1" type="ORF">H2198_009522</name>
</gene>
<sequence length="130" mass="13999">MPISHQPWLPNASIIFGGLPILVGLQLMRDPNWGLDLLGFARPAGAEAQKLTESLVMYFGTRDLAFGLSALAAWRSGNRQTLGWIMLVGSGMTVIDGFTSIRQTGGGVWKHWTFTPIGLGLGGGLLGWFD</sequence>
<accession>A0ACC2ZUT5</accession>
<evidence type="ECO:0000313" key="2">
    <source>
        <dbReference type="Proteomes" id="UP001172386"/>
    </source>
</evidence>
<proteinExistence type="predicted"/>
<reference evidence="1" key="1">
    <citation type="submission" date="2022-10" db="EMBL/GenBank/DDBJ databases">
        <title>Culturing micro-colonial fungi from biological soil crusts in the Mojave desert and describing Neophaeococcomyces mojavensis, and introducing the new genera and species Taxawa tesnikishii.</title>
        <authorList>
            <person name="Kurbessoian T."/>
            <person name="Stajich J.E."/>
        </authorList>
    </citation>
    <scope>NUCLEOTIDE SEQUENCE</scope>
    <source>
        <strain evidence="1">JES_112</strain>
    </source>
</reference>
<comment type="caution">
    <text evidence="1">The sequence shown here is derived from an EMBL/GenBank/DDBJ whole genome shotgun (WGS) entry which is preliminary data.</text>
</comment>
<keyword evidence="2" id="KW-1185">Reference proteome</keyword>
<dbReference type="EMBL" id="JAPDRQ010000275">
    <property type="protein sequence ID" value="KAJ9651190.1"/>
    <property type="molecule type" value="Genomic_DNA"/>
</dbReference>
<evidence type="ECO:0000313" key="1">
    <source>
        <dbReference type="EMBL" id="KAJ9651190.1"/>
    </source>
</evidence>
<name>A0ACC2ZUT5_9EURO</name>